<dbReference type="GO" id="GO:0005789">
    <property type="term" value="C:endoplasmic reticulum membrane"/>
    <property type="evidence" value="ECO:0007669"/>
    <property type="project" value="UniProtKB-SubCell"/>
</dbReference>
<evidence type="ECO:0000256" key="1">
    <source>
        <dbReference type="ARBA" id="ARBA00004586"/>
    </source>
</evidence>
<keyword evidence="4" id="KW-0256">Endoplasmic reticulum</keyword>
<gene>
    <name evidence="8" type="ORF">AXF42_Ash007090</name>
</gene>
<dbReference type="EMBL" id="KZ451886">
    <property type="protein sequence ID" value="PKA66393.1"/>
    <property type="molecule type" value="Genomic_DNA"/>
</dbReference>
<protein>
    <recommendedName>
        <fullName evidence="10">Tail-anchored protein insertion receptor WRB</fullName>
    </recommendedName>
</protein>
<keyword evidence="6 7" id="KW-0472">Membrane</keyword>
<evidence type="ECO:0000256" key="3">
    <source>
        <dbReference type="ARBA" id="ARBA00022692"/>
    </source>
</evidence>
<name>A0A2I0BF12_9ASPA</name>
<dbReference type="Proteomes" id="UP000236161">
    <property type="component" value="Unassembled WGS sequence"/>
</dbReference>
<dbReference type="InterPro" id="IPR028945">
    <property type="entry name" value="Get1"/>
</dbReference>
<feature type="transmembrane region" description="Helical" evidence="7">
    <location>
        <begin position="154"/>
        <end position="173"/>
    </location>
</feature>
<reference evidence="8 9" key="1">
    <citation type="journal article" date="2017" name="Nature">
        <title>The Apostasia genome and the evolution of orchids.</title>
        <authorList>
            <person name="Zhang G.Q."/>
            <person name="Liu K.W."/>
            <person name="Li Z."/>
            <person name="Lohaus R."/>
            <person name="Hsiao Y.Y."/>
            <person name="Niu S.C."/>
            <person name="Wang J.Y."/>
            <person name="Lin Y.C."/>
            <person name="Xu Q."/>
            <person name="Chen L.J."/>
            <person name="Yoshida K."/>
            <person name="Fujiwara S."/>
            <person name="Wang Z.W."/>
            <person name="Zhang Y.Q."/>
            <person name="Mitsuda N."/>
            <person name="Wang M."/>
            <person name="Liu G.H."/>
            <person name="Pecoraro L."/>
            <person name="Huang H.X."/>
            <person name="Xiao X.J."/>
            <person name="Lin M."/>
            <person name="Wu X.Y."/>
            <person name="Wu W.L."/>
            <person name="Chen Y.Y."/>
            <person name="Chang S.B."/>
            <person name="Sakamoto S."/>
            <person name="Ohme-Takagi M."/>
            <person name="Yagi M."/>
            <person name="Zeng S.J."/>
            <person name="Shen C.Y."/>
            <person name="Yeh C.M."/>
            <person name="Luo Y.B."/>
            <person name="Tsai W.C."/>
            <person name="Van de Peer Y."/>
            <person name="Liu Z.J."/>
        </authorList>
    </citation>
    <scope>NUCLEOTIDE SEQUENCE [LARGE SCALE GENOMIC DNA]</scope>
    <source>
        <strain evidence="9">cv. Shenzhen</strain>
        <tissue evidence="8">Stem</tissue>
    </source>
</reference>
<dbReference type="Pfam" id="PF04420">
    <property type="entry name" value="CHD5"/>
    <property type="match status" value="1"/>
</dbReference>
<keyword evidence="3 7" id="KW-0812">Transmembrane</keyword>
<dbReference type="AlphaFoldDB" id="A0A2I0BF12"/>
<comment type="subcellular location">
    <subcellularLocation>
        <location evidence="1">Endoplasmic reticulum membrane</location>
    </subcellularLocation>
</comment>
<comment type="similarity">
    <text evidence="2">Belongs to the WRB/GET1 family.</text>
</comment>
<evidence type="ECO:0000313" key="8">
    <source>
        <dbReference type="EMBL" id="PKA66393.1"/>
    </source>
</evidence>
<dbReference type="GO" id="GO:0043495">
    <property type="term" value="F:protein-membrane adaptor activity"/>
    <property type="evidence" value="ECO:0007669"/>
    <property type="project" value="TreeGrafter"/>
</dbReference>
<keyword evidence="5 7" id="KW-1133">Transmembrane helix</keyword>
<accession>A0A2I0BF12</accession>
<dbReference type="GO" id="GO:0043529">
    <property type="term" value="C:GET complex"/>
    <property type="evidence" value="ECO:0007669"/>
    <property type="project" value="TreeGrafter"/>
</dbReference>
<evidence type="ECO:0000256" key="6">
    <source>
        <dbReference type="ARBA" id="ARBA00023136"/>
    </source>
</evidence>
<dbReference type="PANTHER" id="PTHR42650:SF1">
    <property type="entry name" value="GUIDED ENTRY OF TAIL-ANCHORED PROTEINS FACTOR 1"/>
    <property type="match status" value="1"/>
</dbReference>
<dbReference type="PANTHER" id="PTHR42650">
    <property type="entry name" value="TAIL-ANCHORED PROTEIN INSERTION RECEPTOR WRB"/>
    <property type="match status" value="1"/>
</dbReference>
<dbReference type="OrthoDB" id="512018at2759"/>
<proteinExistence type="inferred from homology"/>
<feature type="transmembrane region" description="Helical" evidence="7">
    <location>
        <begin position="113"/>
        <end position="134"/>
    </location>
</feature>
<feature type="transmembrane region" description="Helical" evidence="7">
    <location>
        <begin position="15"/>
        <end position="34"/>
    </location>
</feature>
<dbReference type="GO" id="GO:0071816">
    <property type="term" value="P:tail-anchored membrane protein insertion into ER membrane"/>
    <property type="evidence" value="ECO:0007669"/>
    <property type="project" value="InterPro"/>
</dbReference>
<sequence length="182" mass="20928">MAEMDETLDKLRRPLSPLAVFLIVLALHLLDILFEKLKQRGSTSGEEIELRQEIKDLLKEASSLSTPSTFAQSAKLRRMATAKEKELKKKQEEDSSESKWPLYTKIFLASKTLLYAGLCWYFWTTPVAAVPQHLLHPFGWILSWRGKDTSTGNYMVGIMPWLLLTSRVSNYLLQRLLNIIPF</sequence>
<evidence type="ECO:0000256" key="2">
    <source>
        <dbReference type="ARBA" id="ARBA00010799"/>
    </source>
</evidence>
<organism evidence="8 9">
    <name type="scientific">Apostasia shenzhenica</name>
    <dbReference type="NCBI Taxonomy" id="1088818"/>
    <lineage>
        <taxon>Eukaryota</taxon>
        <taxon>Viridiplantae</taxon>
        <taxon>Streptophyta</taxon>
        <taxon>Embryophyta</taxon>
        <taxon>Tracheophyta</taxon>
        <taxon>Spermatophyta</taxon>
        <taxon>Magnoliopsida</taxon>
        <taxon>Liliopsida</taxon>
        <taxon>Asparagales</taxon>
        <taxon>Orchidaceae</taxon>
        <taxon>Apostasioideae</taxon>
        <taxon>Apostasia</taxon>
    </lineage>
</organism>
<evidence type="ECO:0008006" key="10">
    <source>
        <dbReference type="Google" id="ProtNLM"/>
    </source>
</evidence>
<evidence type="ECO:0000256" key="4">
    <source>
        <dbReference type="ARBA" id="ARBA00022824"/>
    </source>
</evidence>
<keyword evidence="9" id="KW-1185">Reference proteome</keyword>
<evidence type="ECO:0000256" key="5">
    <source>
        <dbReference type="ARBA" id="ARBA00022989"/>
    </source>
</evidence>
<evidence type="ECO:0000313" key="9">
    <source>
        <dbReference type="Proteomes" id="UP000236161"/>
    </source>
</evidence>
<evidence type="ECO:0000256" key="7">
    <source>
        <dbReference type="SAM" id="Phobius"/>
    </source>
</evidence>